<dbReference type="Pfam" id="PF13671">
    <property type="entry name" value="AAA_33"/>
    <property type="match status" value="1"/>
</dbReference>
<dbReference type="AlphaFoldDB" id="A0AA37FFW1"/>
<dbReference type="EMBL" id="BNDZ01000005">
    <property type="protein sequence ID" value="GHI47493.1"/>
    <property type="molecule type" value="Genomic_DNA"/>
</dbReference>
<dbReference type="SUPFAM" id="SSF52540">
    <property type="entry name" value="P-loop containing nucleoside triphosphate hydrolases"/>
    <property type="match status" value="1"/>
</dbReference>
<evidence type="ECO:0008006" key="3">
    <source>
        <dbReference type="Google" id="ProtNLM"/>
    </source>
</evidence>
<evidence type="ECO:0000313" key="2">
    <source>
        <dbReference type="Proteomes" id="UP001051844"/>
    </source>
</evidence>
<organism evidence="1 2">
    <name type="scientific">Streptomyces albidoflavus</name>
    <dbReference type="NCBI Taxonomy" id="1886"/>
    <lineage>
        <taxon>Bacteria</taxon>
        <taxon>Bacillati</taxon>
        <taxon>Actinomycetota</taxon>
        <taxon>Actinomycetes</taxon>
        <taxon>Kitasatosporales</taxon>
        <taxon>Streptomycetaceae</taxon>
        <taxon>Streptomyces</taxon>
        <taxon>Streptomyces albidoflavus group</taxon>
    </lineage>
</organism>
<proteinExistence type="predicted"/>
<protein>
    <recommendedName>
        <fullName evidence="3">ATP-binding protein</fullName>
    </recommendedName>
</protein>
<dbReference type="Proteomes" id="UP001051844">
    <property type="component" value="Unassembled WGS sequence"/>
</dbReference>
<comment type="caution">
    <text evidence="1">The sequence shown here is derived from an EMBL/GenBank/DDBJ whole genome shotgun (WGS) entry which is preliminary data.</text>
</comment>
<accession>A0AA37FFW1</accession>
<dbReference type="RefSeq" id="WP_051882536.1">
    <property type="nucleotide sequence ID" value="NZ_BNDZ01000005.1"/>
</dbReference>
<evidence type="ECO:0000313" key="1">
    <source>
        <dbReference type="EMBL" id="GHI47493.1"/>
    </source>
</evidence>
<reference evidence="1" key="1">
    <citation type="submission" date="2022-09" db="EMBL/GenBank/DDBJ databases">
        <title>Whole genome shotgun sequence of Streptomyces albidoflavus NBRC 12854.</title>
        <authorList>
            <person name="Komaki H."/>
            <person name="Tamura T."/>
        </authorList>
    </citation>
    <scope>NUCLEOTIDE SEQUENCE</scope>
    <source>
        <strain evidence="1">NBRC 12854</strain>
    </source>
</reference>
<name>A0AA37FFW1_9ACTN</name>
<sequence length="187" mass="20698">MTELTLIVGHPGAGKTTRAKALAAATGAVRLTPDEWMVPLFGHPDPDGKRDVVEGRLIWTATAILRAGGSAILDFGFWGRDERAALAWLAASVGATAHTLHLPVDRVTQTERVARRQRETPELTWQLTQAELDEWRPLLQEPDADELAGRYTLPPPQEGWRCWIARRWPTALDGAGREVTPGVRERD</sequence>
<dbReference type="Gene3D" id="3.40.50.300">
    <property type="entry name" value="P-loop containing nucleotide triphosphate hydrolases"/>
    <property type="match status" value="1"/>
</dbReference>
<dbReference type="InterPro" id="IPR027417">
    <property type="entry name" value="P-loop_NTPase"/>
</dbReference>
<gene>
    <name evidence="1" type="ORF">ScoT_36670</name>
</gene>